<feature type="compositionally biased region" description="Polar residues" evidence="8">
    <location>
        <begin position="35"/>
        <end position="44"/>
    </location>
</feature>
<comment type="similarity">
    <text evidence="3">Belongs to the PIGC family.</text>
</comment>
<evidence type="ECO:0000313" key="11">
    <source>
        <dbReference type="Proteomes" id="UP000478008"/>
    </source>
</evidence>
<feature type="transmembrane region" description="Helical" evidence="9">
    <location>
        <begin position="95"/>
        <end position="116"/>
    </location>
</feature>
<dbReference type="Pfam" id="PF06432">
    <property type="entry name" value="GPI2"/>
    <property type="match status" value="1"/>
</dbReference>
<feature type="region of interest" description="Disordered" evidence="8">
    <location>
        <begin position="166"/>
        <end position="192"/>
    </location>
</feature>
<feature type="transmembrane region" description="Helical" evidence="9">
    <location>
        <begin position="319"/>
        <end position="338"/>
    </location>
</feature>
<evidence type="ECO:0000256" key="5">
    <source>
        <dbReference type="ARBA" id="ARBA00022692"/>
    </source>
</evidence>
<keyword evidence="6 9" id="KW-1133">Transmembrane helix</keyword>
<keyword evidence="5 9" id="KW-0812">Transmembrane</keyword>
<dbReference type="InterPro" id="IPR009450">
    <property type="entry name" value="Plno_GlcNAc_GPI2"/>
</dbReference>
<evidence type="ECO:0000313" key="10">
    <source>
        <dbReference type="EMBL" id="VUG19654.1"/>
    </source>
</evidence>
<organism evidence="10 11">
    <name type="scientific">Dekkera bruxellensis</name>
    <name type="common">Brettanomyces custersii</name>
    <dbReference type="NCBI Taxonomy" id="5007"/>
    <lineage>
        <taxon>Eukaryota</taxon>
        <taxon>Fungi</taxon>
        <taxon>Dikarya</taxon>
        <taxon>Ascomycota</taxon>
        <taxon>Saccharomycotina</taxon>
        <taxon>Pichiomycetes</taxon>
        <taxon>Pichiales</taxon>
        <taxon>Pichiaceae</taxon>
        <taxon>Brettanomyces</taxon>
    </lineage>
</organism>
<reference evidence="10 11" key="1">
    <citation type="submission" date="2019-07" db="EMBL/GenBank/DDBJ databases">
        <authorList>
            <person name="Friedrich A."/>
            <person name="Schacherer J."/>
        </authorList>
    </citation>
    <scope>NUCLEOTIDE SEQUENCE [LARGE SCALE GENOMIC DNA]</scope>
</reference>
<evidence type="ECO:0000256" key="1">
    <source>
        <dbReference type="ARBA" id="ARBA00004141"/>
    </source>
</evidence>
<keyword evidence="11" id="KW-1185">Reference proteome</keyword>
<dbReference type="GO" id="GO:0000506">
    <property type="term" value="C:glycosylphosphatidylinositol-N-acetylglucosaminyltransferase (GPI-GnT) complex"/>
    <property type="evidence" value="ECO:0007669"/>
    <property type="project" value="TreeGrafter"/>
</dbReference>
<feature type="region of interest" description="Disordered" evidence="8">
    <location>
        <begin position="20"/>
        <end position="50"/>
    </location>
</feature>
<evidence type="ECO:0000256" key="9">
    <source>
        <dbReference type="SAM" id="Phobius"/>
    </source>
</evidence>
<dbReference type="EMBL" id="CABFWN010000005">
    <property type="protein sequence ID" value="VUG19654.1"/>
    <property type="molecule type" value="Genomic_DNA"/>
</dbReference>
<dbReference type="UniPathway" id="UPA00196"/>
<comment type="pathway">
    <text evidence="2">Glycolipid biosynthesis; glycosylphosphatidylinositol-anchor biosynthesis.</text>
</comment>
<evidence type="ECO:0000256" key="7">
    <source>
        <dbReference type="ARBA" id="ARBA00023136"/>
    </source>
</evidence>
<proteinExistence type="inferred from homology"/>
<evidence type="ECO:0000256" key="3">
    <source>
        <dbReference type="ARBA" id="ARBA00008321"/>
    </source>
</evidence>
<keyword evidence="7 9" id="KW-0472">Membrane</keyword>
<evidence type="ECO:0000256" key="6">
    <source>
        <dbReference type="ARBA" id="ARBA00022989"/>
    </source>
</evidence>
<name>A0A7D9CZK7_DEKBR</name>
<dbReference type="GO" id="GO:0006506">
    <property type="term" value="P:GPI anchor biosynthetic process"/>
    <property type="evidence" value="ECO:0007669"/>
    <property type="project" value="UniProtKB-UniPathway"/>
</dbReference>
<accession>A0A7D9CZK7</accession>
<gene>
    <name evidence="10" type="ORF">DEBR0S5_08306G</name>
</gene>
<sequence>MIDSKHSGFSSCETNSYVTRETSVSITTTERHQQKQFPDPNQSSKSHKHRKRPWKKLLWVKQDYADNYTDTSFLSQLKRNSTVVTYSYWRLFRDFSLIGMHLSVIMSVILVFYGIYALNWDPVRPTIVSTITTFVGFVIYALTLKIRRNRELINLQRRKIEQLSKHRSVSPFSRPNSPLSQSSTDTLDGNLNNVNNRNVSRHDLNLEKYLTEPSPPDHFGTFKSSLLILLHLLTLSPVLKSLTNSSASDSIWAISAWLCFLNMLFNDYVIDFPRVSRVSSLNSVDDQDLLKRKYKSSNLSKNIALSNAIVLASRLNSNLSAFCYILFSIEVCGLFPIFNNFTRRCQFWKFHTIQLASIVFGVDYSMYRIFGLGWMACWVCLQLLIVVAGPFYFLALQKYKDELQGPWDTAHPVVKSF</sequence>
<dbReference type="PANTHER" id="PTHR12982:SF0">
    <property type="entry name" value="PHOSPHATIDYLINOSITOL N-ACETYLGLUCOSAMINYLTRANSFERASE SUBUNIT C"/>
    <property type="match status" value="1"/>
</dbReference>
<dbReference type="PANTHER" id="PTHR12982">
    <property type="entry name" value="PHOSPHATIDYLINOSITOL GLYCAN, CLASS C"/>
    <property type="match status" value="1"/>
</dbReference>
<feature type="compositionally biased region" description="Polar residues" evidence="8">
    <location>
        <begin position="170"/>
        <end position="189"/>
    </location>
</feature>
<dbReference type="PIRSF" id="PIRSF016104">
    <property type="entry name" value="GPI2"/>
    <property type="match status" value="1"/>
</dbReference>
<comment type="subcellular location">
    <subcellularLocation>
        <location evidence="1">Membrane</location>
        <topology evidence="1">Multi-pass membrane protein</topology>
    </subcellularLocation>
</comment>
<feature type="transmembrane region" description="Helical" evidence="9">
    <location>
        <begin position="373"/>
        <end position="395"/>
    </location>
</feature>
<dbReference type="AlphaFoldDB" id="A0A7D9CZK7"/>
<feature type="transmembrane region" description="Helical" evidence="9">
    <location>
        <begin position="122"/>
        <end position="142"/>
    </location>
</feature>
<evidence type="ECO:0000256" key="2">
    <source>
        <dbReference type="ARBA" id="ARBA00004687"/>
    </source>
</evidence>
<keyword evidence="4" id="KW-0337">GPI-anchor biosynthesis</keyword>
<evidence type="ECO:0000256" key="8">
    <source>
        <dbReference type="SAM" id="MobiDB-lite"/>
    </source>
</evidence>
<protein>
    <submittedName>
        <fullName evidence="10">DEBR0S5_08306g1_1</fullName>
    </submittedName>
</protein>
<evidence type="ECO:0000256" key="4">
    <source>
        <dbReference type="ARBA" id="ARBA00022502"/>
    </source>
</evidence>
<dbReference type="Proteomes" id="UP000478008">
    <property type="component" value="Unassembled WGS sequence"/>
</dbReference>